<evidence type="ECO:0000313" key="3">
    <source>
        <dbReference type="Proteomes" id="UP000053392"/>
    </source>
</evidence>
<sequence length="174" mass="19309">MAIMISISIRPVRRFGFKIDGRRLVRRGSEVLDCTNGEREEGRTSGYESWEAIKEGGPEVNGVDLKWGDGVPPRDDVDWGLDFRHIFYKSIQLFLCEQCGLVCESSLKWYSVEVVRCIREQAPRKARSLEELGEASVLYGMWFKGRTKVGGEGGGGDRVEWSGQGGEGGAALSS</sequence>
<reference evidence="2 3" key="1">
    <citation type="submission" date="2015-01" db="EMBL/GenBank/DDBJ databases">
        <title>The Genome Sequence of Cryptococcus gattii Ram5.</title>
        <authorList>
            <consortium name="The Broad Institute Genomics Platform"/>
            <person name="Cuomo C."/>
            <person name="Litvintseva A."/>
            <person name="Chen Y."/>
            <person name="Heitman J."/>
            <person name="Sun S."/>
            <person name="Springer D."/>
            <person name="Dromer F."/>
            <person name="Young S."/>
            <person name="Zeng Q."/>
            <person name="Gargeya S."/>
            <person name="Abouelleil A."/>
            <person name="Alvarado L."/>
            <person name="Chapman S.B."/>
            <person name="Gainer-Dewar J."/>
            <person name="Goldberg J."/>
            <person name="Griggs A."/>
            <person name="Gujja S."/>
            <person name="Hansen M."/>
            <person name="Howarth C."/>
            <person name="Imamovic A."/>
            <person name="Larimer J."/>
            <person name="Murphy C."/>
            <person name="Naylor J."/>
            <person name="Pearson M."/>
            <person name="Priest M."/>
            <person name="Roberts A."/>
            <person name="Saif S."/>
            <person name="Shea T."/>
            <person name="Sykes S."/>
            <person name="Wortman J."/>
            <person name="Nusbaum C."/>
            <person name="Birren B."/>
        </authorList>
    </citation>
    <scope>NUCLEOTIDE SEQUENCE [LARGE SCALE GENOMIC DNA]</scope>
    <source>
        <strain evidence="2 3">Ram5</strain>
    </source>
</reference>
<organism evidence="2 3">
    <name type="scientific">Cryptococcus deuterogattii Ram5</name>
    <dbReference type="NCBI Taxonomy" id="1296110"/>
    <lineage>
        <taxon>Eukaryota</taxon>
        <taxon>Fungi</taxon>
        <taxon>Dikarya</taxon>
        <taxon>Basidiomycota</taxon>
        <taxon>Agaricomycotina</taxon>
        <taxon>Tremellomycetes</taxon>
        <taxon>Tremellales</taxon>
        <taxon>Cryptococcaceae</taxon>
        <taxon>Cryptococcus</taxon>
        <taxon>Cryptococcus gattii species complex</taxon>
    </lineage>
</organism>
<dbReference type="HOGENOM" id="CLU_1539973_0_0_1"/>
<dbReference type="EMBL" id="KN847901">
    <property type="protein sequence ID" value="KIR40919.1"/>
    <property type="molecule type" value="Genomic_DNA"/>
</dbReference>
<name>A0A0D0V2X3_9TREE</name>
<dbReference type="AlphaFoldDB" id="A0A0D0V2X3"/>
<proteinExistence type="predicted"/>
<evidence type="ECO:0000313" key="2">
    <source>
        <dbReference type="EMBL" id="KIR40919.1"/>
    </source>
</evidence>
<evidence type="ECO:0000256" key="1">
    <source>
        <dbReference type="SAM" id="MobiDB-lite"/>
    </source>
</evidence>
<protein>
    <submittedName>
        <fullName evidence="2">Uncharacterized protein</fullName>
    </submittedName>
</protein>
<keyword evidence="3" id="KW-1185">Reference proteome</keyword>
<gene>
    <name evidence="2" type="ORF">I313_02865</name>
</gene>
<dbReference type="Proteomes" id="UP000053392">
    <property type="component" value="Unassembled WGS sequence"/>
</dbReference>
<accession>A0A0D0V2X3</accession>
<feature type="region of interest" description="Disordered" evidence="1">
    <location>
        <begin position="152"/>
        <end position="174"/>
    </location>
</feature>
<feature type="compositionally biased region" description="Gly residues" evidence="1">
    <location>
        <begin position="163"/>
        <end position="174"/>
    </location>
</feature>